<comment type="caution">
    <text evidence="2">The sequence shown here is derived from an EMBL/GenBank/DDBJ whole genome shotgun (WGS) entry which is preliminary data.</text>
</comment>
<evidence type="ECO:0000313" key="2">
    <source>
        <dbReference type="EMBL" id="MBU3853271.1"/>
    </source>
</evidence>
<dbReference type="CDD" id="cd00525">
    <property type="entry name" value="AE_Prim_S_like"/>
    <property type="match status" value="1"/>
</dbReference>
<feature type="domain" description="TOTE conflict system primase" evidence="1">
    <location>
        <begin position="88"/>
        <end position="279"/>
    </location>
</feature>
<evidence type="ECO:0000259" key="1">
    <source>
        <dbReference type="Pfam" id="PF22548"/>
    </source>
</evidence>
<proteinExistence type="predicted"/>
<dbReference type="AlphaFoldDB" id="A0A9E2L5D3"/>
<sequence>MGAYGKASYFWEKKTEYAGKAQTEIPEAAVSATENYVEATGGKTEQTMTAAKEGSGIPAEVSIQDYMDLFVGREDTYARETYGSGNKRMSEQVPEPLTEEMIRQHLSGDVILGTYVQRPNGTSKYVVFDIDISKKILLQYDYGSSEFNAYKQNAAEHASKLCKILQRMGMTGYIEDSGFRGYHVWVFFTGWIPVRYINRFTECVQKELGDSGDGITMEVFPNSARIRTGKFGQKIRLPLGVHIRTGNRSYFVDVQFRPITDYKDYFSGVAKFSLNAVQKVLGMYLPETKEQEKYKEVDTDLEKFGTLPETVRIVLEKCSLMRYLCQKAASTGYLSHFERMSI</sequence>
<protein>
    <recommendedName>
        <fullName evidence="1">TOTE conflict system primase domain-containing protein</fullName>
    </recommendedName>
</protein>
<gene>
    <name evidence="2" type="ORF">H9789_05545</name>
</gene>
<dbReference type="InterPro" id="IPR054347">
    <property type="entry name" value="TOTE_primase"/>
</dbReference>
<dbReference type="EMBL" id="JAHLFU010000111">
    <property type="protein sequence ID" value="MBU3853271.1"/>
    <property type="molecule type" value="Genomic_DNA"/>
</dbReference>
<dbReference type="SUPFAM" id="SSF56747">
    <property type="entry name" value="Prim-pol domain"/>
    <property type="match status" value="1"/>
</dbReference>
<feature type="non-terminal residue" evidence="2">
    <location>
        <position position="342"/>
    </location>
</feature>
<name>A0A9E2L5D3_9BACT</name>
<evidence type="ECO:0000313" key="3">
    <source>
        <dbReference type="Proteomes" id="UP000823865"/>
    </source>
</evidence>
<accession>A0A9E2L5D3</accession>
<dbReference type="Proteomes" id="UP000823865">
    <property type="component" value="Unassembled WGS sequence"/>
</dbReference>
<dbReference type="Pfam" id="PF22548">
    <property type="entry name" value="AEP-TOTE"/>
    <property type="match status" value="1"/>
</dbReference>
<reference evidence="2" key="1">
    <citation type="journal article" date="2021" name="PeerJ">
        <title>Extensive microbial diversity within the chicken gut microbiome revealed by metagenomics and culture.</title>
        <authorList>
            <person name="Gilroy R."/>
            <person name="Ravi A."/>
            <person name="Getino M."/>
            <person name="Pursley I."/>
            <person name="Horton D.L."/>
            <person name="Alikhan N.F."/>
            <person name="Baker D."/>
            <person name="Gharbi K."/>
            <person name="Hall N."/>
            <person name="Watson M."/>
            <person name="Adriaenssens E.M."/>
            <person name="Foster-Nyarko E."/>
            <person name="Jarju S."/>
            <person name="Secka A."/>
            <person name="Antonio M."/>
            <person name="Oren A."/>
            <person name="Chaudhuri R.R."/>
            <person name="La Ragione R."/>
            <person name="Hildebrand F."/>
            <person name="Pallen M.J."/>
        </authorList>
    </citation>
    <scope>NUCLEOTIDE SEQUENCE</scope>
    <source>
        <strain evidence="2">G3-2149</strain>
    </source>
</reference>
<organism evidence="2 3">
    <name type="scientific">Candidatus Paraprevotella stercoravium</name>
    <dbReference type="NCBI Taxonomy" id="2838725"/>
    <lineage>
        <taxon>Bacteria</taxon>
        <taxon>Pseudomonadati</taxon>
        <taxon>Bacteroidota</taxon>
        <taxon>Bacteroidia</taxon>
        <taxon>Bacteroidales</taxon>
        <taxon>Prevotellaceae</taxon>
        <taxon>Paraprevotella</taxon>
    </lineage>
</organism>
<reference evidence="2" key="2">
    <citation type="submission" date="2021-04" db="EMBL/GenBank/DDBJ databases">
        <authorList>
            <person name="Gilroy R."/>
        </authorList>
    </citation>
    <scope>NUCLEOTIDE SEQUENCE</scope>
    <source>
        <strain evidence="2">G3-2149</strain>
    </source>
</reference>